<name>A0ABP8N602_9BACT</name>
<dbReference type="Pfam" id="PF04338">
    <property type="entry name" value="DUF481"/>
    <property type="match status" value="1"/>
</dbReference>
<dbReference type="EMBL" id="BAABFA010000004">
    <property type="protein sequence ID" value="GAA4460395.1"/>
    <property type="molecule type" value="Genomic_DNA"/>
</dbReference>
<gene>
    <name evidence="1" type="ORF">GCM10023093_02950</name>
</gene>
<evidence type="ECO:0000313" key="1">
    <source>
        <dbReference type="EMBL" id="GAA4460395.1"/>
    </source>
</evidence>
<reference evidence="2" key="1">
    <citation type="journal article" date="2019" name="Int. J. Syst. Evol. Microbiol.">
        <title>The Global Catalogue of Microorganisms (GCM) 10K type strain sequencing project: providing services to taxonomists for standard genome sequencing and annotation.</title>
        <authorList>
            <consortium name="The Broad Institute Genomics Platform"/>
            <consortium name="The Broad Institute Genome Sequencing Center for Infectious Disease"/>
            <person name="Wu L."/>
            <person name="Ma J."/>
        </authorList>
    </citation>
    <scope>NUCLEOTIDE SEQUENCE [LARGE SCALE GENOMIC DNA]</scope>
    <source>
        <strain evidence="2">JCM 32105</strain>
    </source>
</reference>
<proteinExistence type="predicted"/>
<accession>A0ABP8N602</accession>
<sequence>MLCHAQYSDSVHHYAGLVSTGTYNKTTTNSSFVLSNMLKLGIRQKAYACNGNVSWLYGQQQGNLTNNDVVATADINLYKTFPNFYYWGLANYTSSFSLKIIDQYQAGAGIAYNILDTKNAYLNVSDGIIYENSNIILADSTDKYSTYRNSFRLSFRFVIKDMVTISSMSFYQNSFNSSTDYIIRSNATLGVKVRKWLSLNTTYTYNRFNRTGRENTLLNYGLTVEKYF</sequence>
<dbReference type="InterPro" id="IPR007433">
    <property type="entry name" value="DUF481"/>
</dbReference>
<protein>
    <recommendedName>
        <fullName evidence="3">DUF481 domain-containing protein</fullName>
    </recommendedName>
</protein>
<keyword evidence="2" id="KW-1185">Reference proteome</keyword>
<evidence type="ECO:0000313" key="2">
    <source>
        <dbReference type="Proteomes" id="UP001500067"/>
    </source>
</evidence>
<evidence type="ECO:0008006" key="3">
    <source>
        <dbReference type="Google" id="ProtNLM"/>
    </source>
</evidence>
<dbReference type="Proteomes" id="UP001500067">
    <property type="component" value="Unassembled WGS sequence"/>
</dbReference>
<organism evidence="1 2">
    <name type="scientific">Nemorincola caseinilytica</name>
    <dbReference type="NCBI Taxonomy" id="2054315"/>
    <lineage>
        <taxon>Bacteria</taxon>
        <taxon>Pseudomonadati</taxon>
        <taxon>Bacteroidota</taxon>
        <taxon>Chitinophagia</taxon>
        <taxon>Chitinophagales</taxon>
        <taxon>Chitinophagaceae</taxon>
        <taxon>Nemorincola</taxon>
    </lineage>
</organism>
<comment type="caution">
    <text evidence="1">The sequence shown here is derived from an EMBL/GenBank/DDBJ whole genome shotgun (WGS) entry which is preliminary data.</text>
</comment>